<organism evidence="3 4">
    <name type="scientific">Rhizoctonia solani</name>
    <dbReference type="NCBI Taxonomy" id="456999"/>
    <lineage>
        <taxon>Eukaryota</taxon>
        <taxon>Fungi</taxon>
        <taxon>Dikarya</taxon>
        <taxon>Basidiomycota</taxon>
        <taxon>Agaricomycotina</taxon>
        <taxon>Agaricomycetes</taxon>
        <taxon>Cantharellales</taxon>
        <taxon>Ceratobasidiaceae</taxon>
        <taxon>Rhizoctonia</taxon>
    </lineage>
</organism>
<sequence>MTRAAGGTPTRTKHTQSPKYRSPHVDNARSTLTNDIPEVPEVKLLPLMNAVLIDIPLDQLNSVCDKLISDGHIIYINKNPKWRCLPRNPSTVKKPETEVFKFIVIIINLIDASCSEQSDVNCLADGDRGPTSFRHDRSRPDGFFYLGEQQKRSNLVMWLYVFFTLEFKKAGGKDNQIDNRAKMMWSLHHMMRNDARRRFVHGMTCENTKARLWYHDRCDIVASEEFDLNKDWKHLVRIVLSYLDPSPVVWFM</sequence>
<dbReference type="Pfam" id="PF17667">
    <property type="entry name" value="Pkinase_fungal"/>
    <property type="match status" value="1"/>
</dbReference>
<dbReference type="InterPro" id="IPR040976">
    <property type="entry name" value="Pkinase_fungal"/>
</dbReference>
<proteinExistence type="predicted"/>
<protein>
    <recommendedName>
        <fullName evidence="2">Fungal-type protein kinase domain-containing protein</fullName>
    </recommendedName>
</protein>
<feature type="region of interest" description="Disordered" evidence="1">
    <location>
        <begin position="1"/>
        <end position="31"/>
    </location>
</feature>
<evidence type="ECO:0000256" key="1">
    <source>
        <dbReference type="SAM" id="MobiDB-lite"/>
    </source>
</evidence>
<comment type="caution">
    <text evidence="3">The sequence shown here is derived from an EMBL/GenBank/DDBJ whole genome shotgun (WGS) entry which is preliminary data.</text>
</comment>
<dbReference type="EMBL" id="CAJMWV010002208">
    <property type="protein sequence ID" value="CAE6457318.1"/>
    <property type="molecule type" value="Genomic_DNA"/>
</dbReference>
<name>A0A8H3BHV8_9AGAM</name>
<dbReference type="AlphaFoldDB" id="A0A8H3BHV8"/>
<feature type="domain" description="Fungal-type protein kinase" evidence="2">
    <location>
        <begin position="140"/>
        <end position="243"/>
    </location>
</feature>
<reference evidence="3" key="1">
    <citation type="submission" date="2021-01" db="EMBL/GenBank/DDBJ databases">
        <authorList>
            <person name="Kaushik A."/>
        </authorList>
    </citation>
    <scope>NUCLEOTIDE SEQUENCE</scope>
    <source>
        <strain evidence="3">AG3-1AP</strain>
    </source>
</reference>
<evidence type="ECO:0000259" key="2">
    <source>
        <dbReference type="Pfam" id="PF17667"/>
    </source>
</evidence>
<gene>
    <name evidence="3" type="ORF">RDB_LOCUS72626</name>
</gene>
<evidence type="ECO:0000313" key="3">
    <source>
        <dbReference type="EMBL" id="CAE6457318.1"/>
    </source>
</evidence>
<evidence type="ECO:0000313" key="4">
    <source>
        <dbReference type="Proteomes" id="UP000663831"/>
    </source>
</evidence>
<dbReference type="Proteomes" id="UP000663831">
    <property type="component" value="Unassembled WGS sequence"/>
</dbReference>
<dbReference type="OrthoDB" id="3260094at2759"/>
<accession>A0A8H3BHV8</accession>